<gene>
    <name evidence="33" type="ORF">mMyoMyo1_009258</name>
</gene>
<comment type="function">
    <text evidence="26">Mediates cell adhesion of neurons and astrocytes, and promotes neurite outgrowth.</text>
</comment>
<dbReference type="GO" id="GO:1990573">
    <property type="term" value="P:potassium ion import across plasma membrane"/>
    <property type="evidence" value="ECO:0007669"/>
    <property type="project" value="TreeGrafter"/>
</dbReference>
<dbReference type="PROSITE" id="PS50025">
    <property type="entry name" value="LAM_G_DOMAIN"/>
    <property type="match status" value="1"/>
</dbReference>
<comment type="caution">
    <text evidence="30">Lacks conserved residue(s) required for the propagation of feature annotation.</text>
</comment>
<evidence type="ECO:0000256" key="6">
    <source>
        <dbReference type="ARBA" id="ARBA00022475"/>
    </source>
</evidence>
<dbReference type="GO" id="GO:0005496">
    <property type="term" value="F:steroid binding"/>
    <property type="evidence" value="ECO:0007669"/>
    <property type="project" value="UniProtKB-KW"/>
</dbReference>
<dbReference type="GO" id="GO:0006883">
    <property type="term" value="P:intracellular sodium ion homeostasis"/>
    <property type="evidence" value="ECO:0007669"/>
    <property type="project" value="TreeGrafter"/>
</dbReference>
<dbReference type="GO" id="GO:0036376">
    <property type="term" value="P:sodium ion export across plasma membrane"/>
    <property type="evidence" value="ECO:0007669"/>
    <property type="project" value="TreeGrafter"/>
</dbReference>
<evidence type="ECO:0000313" key="33">
    <source>
        <dbReference type="EMBL" id="KAF6296199.1"/>
    </source>
</evidence>
<evidence type="ECO:0000256" key="14">
    <source>
        <dbReference type="ARBA" id="ARBA00022958"/>
    </source>
</evidence>
<evidence type="ECO:0000256" key="25">
    <source>
        <dbReference type="ARBA" id="ARBA00037620"/>
    </source>
</evidence>
<keyword evidence="8" id="KW-0633">Potassium transport</keyword>
<keyword evidence="20 31" id="KW-0472">Membrane</keyword>
<dbReference type="EMBL" id="JABWUV010000017">
    <property type="protein sequence ID" value="KAF6296199.1"/>
    <property type="molecule type" value="Genomic_DNA"/>
</dbReference>
<evidence type="ECO:0000256" key="10">
    <source>
        <dbReference type="ARBA" id="ARBA00022665"/>
    </source>
</evidence>
<evidence type="ECO:0000256" key="8">
    <source>
        <dbReference type="ARBA" id="ARBA00022538"/>
    </source>
</evidence>
<evidence type="ECO:0000259" key="32">
    <source>
        <dbReference type="PROSITE" id="PS50025"/>
    </source>
</evidence>
<dbReference type="GO" id="GO:0005890">
    <property type="term" value="C:sodium:potassium-exchanging ATPase complex"/>
    <property type="evidence" value="ECO:0007669"/>
    <property type="project" value="InterPro"/>
</dbReference>
<keyword evidence="13" id="KW-0677">Repeat</keyword>
<keyword evidence="22" id="KW-0325">Glycoprotein</keyword>
<evidence type="ECO:0000256" key="2">
    <source>
        <dbReference type="ARBA" id="ARBA00004613"/>
    </source>
</evidence>
<keyword evidence="21" id="KW-1015">Disulfide bond</keyword>
<comment type="caution">
    <text evidence="33">The sequence shown here is derived from an EMBL/GenBank/DDBJ whole genome shotgun (WGS) entry which is preliminary data.</text>
</comment>
<evidence type="ECO:0000256" key="21">
    <source>
        <dbReference type="ARBA" id="ARBA00023157"/>
    </source>
</evidence>
<comment type="function">
    <text evidence="24">This is the non-catalytic component of the active enzyme, which catalyzes the hydrolysis of ATP coupled with the exchange of Na(+) and K(+) ions across the plasma membrane. The exact function of the beta-2 subunit is not known.</text>
</comment>
<keyword evidence="34" id="KW-1185">Reference proteome</keyword>
<dbReference type="GO" id="GO:0030007">
    <property type="term" value="P:intracellular potassium ion homeostasis"/>
    <property type="evidence" value="ECO:0007669"/>
    <property type="project" value="TreeGrafter"/>
</dbReference>
<name>A0A7J7T661_MYOMY</name>
<dbReference type="Gene3D" id="2.60.120.200">
    <property type="match status" value="2"/>
</dbReference>
<dbReference type="Gene3D" id="2.60.40.1660">
    <property type="entry name" value="Na, k-atpase alpha subunit"/>
    <property type="match status" value="1"/>
</dbReference>
<evidence type="ECO:0000256" key="18">
    <source>
        <dbReference type="ARBA" id="ARBA00023065"/>
    </source>
</evidence>
<dbReference type="InterPro" id="IPR038702">
    <property type="entry name" value="Na/K_ATPase_sub_beta_sf"/>
</dbReference>
<dbReference type="FunFam" id="2.60.40.1660:FF:000003">
    <property type="entry name" value="Sodium/potassium-transporting ATPase subunit beta"/>
    <property type="match status" value="1"/>
</dbReference>
<dbReference type="Pfam" id="PF00054">
    <property type="entry name" value="Laminin_G_1"/>
    <property type="match status" value="1"/>
</dbReference>
<evidence type="ECO:0000256" key="4">
    <source>
        <dbReference type="ARBA" id="ARBA00011738"/>
    </source>
</evidence>
<dbReference type="PANTHER" id="PTHR11523">
    <property type="entry name" value="SODIUM/POTASSIUM-DEPENDENT ATPASE BETA SUBUNIT"/>
    <property type="match status" value="1"/>
</dbReference>
<comment type="subunit">
    <text evidence="4">Homodimer.</text>
</comment>
<evidence type="ECO:0000256" key="27">
    <source>
        <dbReference type="ARBA" id="ARBA00040510"/>
    </source>
</evidence>
<keyword evidence="7" id="KW-0964">Secreted</keyword>
<dbReference type="SUPFAM" id="SSF49899">
    <property type="entry name" value="Concanavalin A-like lectins/glucanases"/>
    <property type="match status" value="2"/>
</dbReference>
<evidence type="ECO:0000256" key="3">
    <source>
        <dbReference type="ARBA" id="ARBA00005876"/>
    </source>
</evidence>
<dbReference type="SMART" id="SM00282">
    <property type="entry name" value="LamG"/>
    <property type="match status" value="1"/>
</dbReference>
<comment type="subcellular location">
    <subcellularLocation>
        <location evidence="1">Cell membrane</location>
        <topology evidence="1">Single-pass type II membrane protein</topology>
    </subcellularLocation>
    <subcellularLocation>
        <location evidence="2">Secreted</location>
    </subcellularLocation>
</comment>
<keyword evidence="19" id="KW-0446">Lipid-binding</keyword>
<evidence type="ECO:0000256" key="5">
    <source>
        <dbReference type="ARBA" id="ARBA00022448"/>
    </source>
</evidence>
<reference evidence="33 34" key="1">
    <citation type="journal article" date="2020" name="Nature">
        <title>Six reference-quality genomes reveal evolution of bat adaptations.</title>
        <authorList>
            <person name="Jebb D."/>
            <person name="Huang Z."/>
            <person name="Pippel M."/>
            <person name="Hughes G.M."/>
            <person name="Lavrichenko K."/>
            <person name="Devanna P."/>
            <person name="Winkler S."/>
            <person name="Jermiin L.S."/>
            <person name="Skirmuntt E.C."/>
            <person name="Katzourakis A."/>
            <person name="Burkitt-Gray L."/>
            <person name="Ray D.A."/>
            <person name="Sullivan K.A.M."/>
            <person name="Roscito J.G."/>
            <person name="Kirilenko B.M."/>
            <person name="Davalos L.M."/>
            <person name="Corthals A.P."/>
            <person name="Power M.L."/>
            <person name="Jones G."/>
            <person name="Ransome R.D."/>
            <person name="Dechmann D.K.N."/>
            <person name="Locatelli A.G."/>
            <person name="Puechmaille S.J."/>
            <person name="Fedrigo O."/>
            <person name="Jarvis E.D."/>
            <person name="Hiller M."/>
            <person name="Vernes S.C."/>
            <person name="Myers E.W."/>
            <person name="Teeling E.C."/>
        </authorList>
    </citation>
    <scope>NUCLEOTIDE SEQUENCE [LARGE SCALE GENOMIC DNA]</scope>
    <source>
        <strain evidence="33">MMyoMyo1</strain>
        <tissue evidence="33">Flight muscle</tissue>
    </source>
</reference>
<evidence type="ECO:0000256" key="13">
    <source>
        <dbReference type="ARBA" id="ARBA00022737"/>
    </source>
</evidence>
<evidence type="ECO:0000256" key="20">
    <source>
        <dbReference type="ARBA" id="ARBA00023136"/>
    </source>
</evidence>
<dbReference type="InterPro" id="IPR001791">
    <property type="entry name" value="Laminin_G"/>
</dbReference>
<dbReference type="PANTHER" id="PTHR11523:SF26">
    <property type="entry name" value="SODIUM_POTASSIUM-TRANSPORTING ATPASE SUBUNIT BETA-2"/>
    <property type="match status" value="1"/>
</dbReference>
<dbReference type="Proteomes" id="UP000527355">
    <property type="component" value="Unassembled WGS sequence"/>
</dbReference>
<keyword evidence="23" id="KW-0739">Sodium transport</keyword>
<keyword evidence="14" id="KW-0630">Potassium</keyword>
<evidence type="ECO:0000256" key="9">
    <source>
        <dbReference type="ARBA" id="ARBA00022607"/>
    </source>
</evidence>
<evidence type="ECO:0000256" key="22">
    <source>
        <dbReference type="ARBA" id="ARBA00023180"/>
    </source>
</evidence>
<evidence type="ECO:0000256" key="7">
    <source>
        <dbReference type="ARBA" id="ARBA00022525"/>
    </source>
</evidence>
<evidence type="ECO:0000256" key="15">
    <source>
        <dbReference type="ARBA" id="ARBA00022968"/>
    </source>
</evidence>
<keyword evidence="12" id="KW-0732">Signal</keyword>
<comment type="similarity">
    <text evidence="3">Belongs to the X(+)/potassium ATPases subunit beta family.</text>
</comment>
<evidence type="ECO:0000256" key="1">
    <source>
        <dbReference type="ARBA" id="ARBA00004401"/>
    </source>
</evidence>
<keyword evidence="18" id="KW-0406">Ion transport</keyword>
<evidence type="ECO:0000256" key="17">
    <source>
        <dbReference type="ARBA" id="ARBA00023053"/>
    </source>
</evidence>
<protein>
    <recommendedName>
        <fullName evidence="27">Sex hormone-binding globulin</fullName>
    </recommendedName>
    <alternativeName>
        <fullName evidence="29">Sodium/potassium-dependent ATPase subunit beta-2</fullName>
    </alternativeName>
    <alternativeName>
        <fullName evidence="28">Sodium/potassium-transporting ATPase subunit beta-2</fullName>
    </alternativeName>
</protein>
<dbReference type="GO" id="GO:0001671">
    <property type="term" value="F:ATPase activator activity"/>
    <property type="evidence" value="ECO:0007669"/>
    <property type="project" value="TreeGrafter"/>
</dbReference>
<comment type="function">
    <text evidence="25">Functions as an androgen transport protein, but may also be involved in receptor mediated processes. Each dimer binds one molecule of steroid. Specific for 5-alpha-dihydrotestosterone, testosterone, and 17-beta-estradiol. Regulates the plasma metabolic clearance rate of steroid hormones by controlling their plasma concentration.</text>
</comment>
<dbReference type="NCBIfam" id="TIGR01107">
    <property type="entry name" value="Na_K_ATPase_bet"/>
    <property type="match status" value="1"/>
</dbReference>
<evidence type="ECO:0000256" key="28">
    <source>
        <dbReference type="ARBA" id="ARBA00041202"/>
    </source>
</evidence>
<feature type="domain" description="Laminin G" evidence="32">
    <location>
        <begin position="79"/>
        <end position="251"/>
    </location>
</feature>
<feature type="transmembrane region" description="Helical" evidence="31">
    <location>
        <begin position="380"/>
        <end position="412"/>
    </location>
</feature>
<dbReference type="GO" id="GO:0005576">
    <property type="term" value="C:extracellular region"/>
    <property type="evidence" value="ECO:0007669"/>
    <property type="project" value="UniProtKB-SubCell"/>
</dbReference>
<keyword evidence="11 31" id="KW-0812">Transmembrane</keyword>
<evidence type="ECO:0000256" key="29">
    <source>
        <dbReference type="ARBA" id="ARBA00041458"/>
    </source>
</evidence>
<keyword evidence="9" id="KW-0740">Sodium/potassium transport</keyword>
<evidence type="ECO:0000256" key="31">
    <source>
        <dbReference type="SAM" id="Phobius"/>
    </source>
</evidence>
<dbReference type="VEuPathDB" id="HostDB:GeneID_118672425"/>
<keyword evidence="5" id="KW-0813">Transport</keyword>
<dbReference type="InterPro" id="IPR000402">
    <property type="entry name" value="Na/K_ATPase_sub_beta"/>
</dbReference>
<dbReference type="FunFam" id="2.60.120.200:FF:000107">
    <property type="entry name" value="Sex hormone-binding globulin"/>
    <property type="match status" value="1"/>
</dbReference>
<proteinExistence type="inferred from homology"/>
<evidence type="ECO:0000256" key="30">
    <source>
        <dbReference type="PROSITE-ProRule" id="PRU00122"/>
    </source>
</evidence>
<evidence type="ECO:0000313" key="34">
    <source>
        <dbReference type="Proteomes" id="UP000527355"/>
    </source>
</evidence>
<dbReference type="AlphaFoldDB" id="A0A7J7T661"/>
<keyword evidence="6" id="KW-1003">Cell membrane</keyword>
<organism evidence="33 34">
    <name type="scientific">Myotis myotis</name>
    <name type="common">Greater mouse-eared bat</name>
    <name type="synonym">Vespertilio myotis</name>
    <dbReference type="NCBI Taxonomy" id="51298"/>
    <lineage>
        <taxon>Eukaryota</taxon>
        <taxon>Metazoa</taxon>
        <taxon>Chordata</taxon>
        <taxon>Craniata</taxon>
        <taxon>Vertebrata</taxon>
        <taxon>Euteleostomi</taxon>
        <taxon>Mammalia</taxon>
        <taxon>Eutheria</taxon>
        <taxon>Laurasiatheria</taxon>
        <taxon>Chiroptera</taxon>
        <taxon>Yangochiroptera</taxon>
        <taxon>Vespertilionidae</taxon>
        <taxon>Myotis</taxon>
    </lineage>
</organism>
<evidence type="ECO:0000256" key="12">
    <source>
        <dbReference type="ARBA" id="ARBA00022729"/>
    </source>
</evidence>
<keyword evidence="17" id="KW-0915">Sodium</keyword>
<keyword evidence="16 31" id="KW-1133">Transmembrane helix</keyword>
<evidence type="ECO:0000256" key="11">
    <source>
        <dbReference type="ARBA" id="ARBA00022692"/>
    </source>
</evidence>
<evidence type="ECO:0000256" key="24">
    <source>
        <dbReference type="ARBA" id="ARBA00037574"/>
    </source>
</evidence>
<dbReference type="InterPro" id="IPR013320">
    <property type="entry name" value="ConA-like_dom_sf"/>
</dbReference>
<sequence length="639" mass="71068">MKWALMIRETLTVQAHADPELSEPQRGIRLIMECGGPLAKSCWLLLLLLLLPPPPSHNHQGQALRQITPTQGIQDPPAVHLSNGPGQEPVSIMIFNLTKITKASSSFEFRTWDPEGVLFYGDTNPKDDWFVLGLREGRPEIQLHNPWAQLTVGAGPRLDDGKWHQVEVKILGDSVVLEVDKEKVLHLRQVAGPLAKKPQPVMRIALGGLLFPASNLRLPLVPALDACLRRDSWLDPQAQISVSAPTGLRNCTVESQPGIFFPPGTHAEFSLQDIPQPHVEPWAFSVNLGLQLAAGSGHLLALGTPENPSWLSLQLQDQKVVLSYGSGPGLDLPLVLGLPLQLKLNVSKVLLSQGPKKILALPPGGLDSLLRLWAHPQGRLFLGTLPAFILLFYFVFYGFLTAMFTLTMWVMLQTVSDHTPKYQDRLATPGLMIRPKTENLDVVVNVSDTESWDQHVQKLNKFLEPYNDSIQAQKNDVCRPGRYYEQPDNGVLNYPKRACQFNRTQLGDCSGIGDPTHYGYSTGQPCVFIKMNRVINFYAGANQSMNVTCVGKRDEDAENLGSFVMFPANGNIDLMYFPYYGKKFHVNYTQPLVAVKFLNVTPNVEVNVECRINAVNIATDDERDKFAGRVAFKLRINKT</sequence>
<keyword evidence="15" id="KW-0735">Signal-anchor</keyword>
<dbReference type="CDD" id="cd00110">
    <property type="entry name" value="LamG"/>
    <property type="match status" value="1"/>
</dbReference>
<evidence type="ECO:0000256" key="23">
    <source>
        <dbReference type="ARBA" id="ARBA00023201"/>
    </source>
</evidence>
<evidence type="ECO:0000256" key="19">
    <source>
        <dbReference type="ARBA" id="ARBA00023121"/>
    </source>
</evidence>
<evidence type="ECO:0000256" key="16">
    <source>
        <dbReference type="ARBA" id="ARBA00022989"/>
    </source>
</evidence>
<evidence type="ECO:0000256" key="26">
    <source>
        <dbReference type="ARBA" id="ARBA00037754"/>
    </source>
</evidence>
<dbReference type="Pfam" id="PF00287">
    <property type="entry name" value="Na_K-ATPase"/>
    <property type="match status" value="1"/>
</dbReference>
<accession>A0A7J7T661</accession>
<dbReference type="PROSITE" id="PS00391">
    <property type="entry name" value="ATPASE_NA_K_BETA_2"/>
    <property type="match status" value="1"/>
</dbReference>
<keyword evidence="10" id="KW-0754">Steroid-binding</keyword>